<name>A0A934VDN3_9BACT</name>
<accession>A0A934VDN3</accession>
<dbReference type="EMBL" id="JAENIK010000012">
    <property type="protein sequence ID" value="MBK1817734.1"/>
    <property type="molecule type" value="Genomic_DNA"/>
</dbReference>
<protein>
    <submittedName>
        <fullName evidence="1">Nucleotidyltransferase</fullName>
    </submittedName>
</protein>
<dbReference type="SUPFAM" id="SSF53448">
    <property type="entry name" value="Nucleotide-diphospho-sugar transferases"/>
    <property type="match status" value="1"/>
</dbReference>
<evidence type="ECO:0000313" key="1">
    <source>
        <dbReference type="EMBL" id="MBK1817734.1"/>
    </source>
</evidence>
<dbReference type="Gene3D" id="3.90.550.10">
    <property type="entry name" value="Spore Coat Polysaccharide Biosynthesis Protein SpsA, Chain A"/>
    <property type="match status" value="1"/>
</dbReference>
<dbReference type="Proteomes" id="UP000600139">
    <property type="component" value="Unassembled WGS sequence"/>
</dbReference>
<dbReference type="AlphaFoldDB" id="A0A934VDN3"/>
<comment type="caution">
    <text evidence="1">The sequence shown here is derived from an EMBL/GenBank/DDBJ whole genome shotgun (WGS) entry which is preliminary data.</text>
</comment>
<dbReference type="InterPro" id="IPR029044">
    <property type="entry name" value="Nucleotide-diphossugar_trans"/>
</dbReference>
<keyword evidence="2" id="KW-1185">Reference proteome</keyword>
<proteinExistence type="predicted"/>
<organism evidence="1 2">
    <name type="scientific">Luteolibacter yonseiensis</name>
    <dbReference type="NCBI Taxonomy" id="1144680"/>
    <lineage>
        <taxon>Bacteria</taxon>
        <taxon>Pseudomonadati</taxon>
        <taxon>Verrucomicrobiota</taxon>
        <taxon>Verrucomicrobiia</taxon>
        <taxon>Verrucomicrobiales</taxon>
        <taxon>Verrucomicrobiaceae</taxon>
        <taxon>Luteolibacter</taxon>
    </lineage>
</organism>
<sequence length="292" mass="32464">MGSRYGGLKQMDPMGPNGETVLDYSVYDAIRAGFGRVVFIIREDFADAFREGVGSRFADRIQVDYAFQKLTDLPEGFEVPEGRTKPWGTSHAIRAARDLVKESFAVINADDFYGADAYVCAANFLTHPRAELARAHYAMVGYPLINTLSDHGDVNRGICATNEDALLTTVEEYVNIEREADGVVRGNALDGTRREVSETSPVSMNFWAFSHCFFDFLEHEFTEFLKINGKLEKSECYIPTVVDALIRAGKADCTVLETSSHWFGVTYPDDKQHVVASIARLIEAGEYPANLS</sequence>
<gene>
    <name evidence="1" type="ORF">JIN84_19095</name>
</gene>
<reference evidence="1" key="1">
    <citation type="submission" date="2021-01" db="EMBL/GenBank/DDBJ databases">
        <title>Modified the classification status of verrucomicrobia.</title>
        <authorList>
            <person name="Feng X."/>
        </authorList>
    </citation>
    <scope>NUCLEOTIDE SEQUENCE</scope>
    <source>
        <strain evidence="1">JCM 18052</strain>
    </source>
</reference>
<evidence type="ECO:0000313" key="2">
    <source>
        <dbReference type="Proteomes" id="UP000600139"/>
    </source>
</evidence>